<evidence type="ECO:0000259" key="7">
    <source>
        <dbReference type="PROSITE" id="PS52027"/>
    </source>
</evidence>
<protein>
    <recommendedName>
        <fullName evidence="7">C2HC/C3H-type domain-containing protein</fullName>
    </recommendedName>
</protein>
<comment type="caution">
    <text evidence="8">The sequence shown here is derived from an EMBL/GenBank/DDBJ whole genome shotgun (WGS) entry which is preliminary data.</text>
</comment>
<evidence type="ECO:0000313" key="8">
    <source>
        <dbReference type="EMBL" id="OQS04814.1"/>
    </source>
</evidence>
<dbReference type="InterPro" id="IPR026319">
    <property type="entry name" value="ZC2HC1A/B-like"/>
</dbReference>
<feature type="compositionally biased region" description="Low complexity" evidence="6">
    <location>
        <begin position="259"/>
        <end position="275"/>
    </location>
</feature>
<keyword evidence="2" id="KW-0677">Repeat</keyword>
<dbReference type="Pfam" id="PF13913">
    <property type="entry name" value="zf-C2HC_2"/>
    <property type="match status" value="2"/>
</dbReference>
<organism evidence="8 9">
    <name type="scientific">Thraustotheca clavata</name>
    <dbReference type="NCBI Taxonomy" id="74557"/>
    <lineage>
        <taxon>Eukaryota</taxon>
        <taxon>Sar</taxon>
        <taxon>Stramenopiles</taxon>
        <taxon>Oomycota</taxon>
        <taxon>Saprolegniomycetes</taxon>
        <taxon>Saprolegniales</taxon>
        <taxon>Achlyaceae</taxon>
        <taxon>Thraustotheca</taxon>
    </lineage>
</organism>
<keyword evidence="1" id="KW-0479">Metal-binding</keyword>
<feature type="compositionally biased region" description="Low complexity" evidence="6">
    <location>
        <begin position="194"/>
        <end position="250"/>
    </location>
</feature>
<keyword evidence="4" id="KW-0862">Zinc</keyword>
<evidence type="ECO:0000256" key="3">
    <source>
        <dbReference type="ARBA" id="ARBA00022771"/>
    </source>
</evidence>
<name>A0A1W0A3F6_9STRA</name>
<sequence>MSLRVKPMVPNNKHSSFYNKIASCPIRFTSRRKGMEDVASRKAIDPFAVKRVPKVRVCYVCGREYGLSSFEIHLKQCKQLFIAQEERKPLRERKPLPEPPNELVEITDATVLYKLSPEELEAQNRAAAKTFENKVMEKCAFCGRTFNPERLAIHNRSCTAERPARAVGTARLSPSPSPVSDPSPQKPKKPSSPSPTESTSSGRPSLSSSQGRPSISSSYDRPSLSSSQGRPSLSSSQGRLSSSRLSSSRPSTPPETRARATTPPSRTTTPRASTSVKLPALSTKRTPATPAQLAEFQAKLDFWEGQALAMVQDIRAMKDMLAQLSTSA</sequence>
<evidence type="ECO:0000256" key="6">
    <source>
        <dbReference type="SAM" id="MobiDB-lite"/>
    </source>
</evidence>
<evidence type="ECO:0000256" key="2">
    <source>
        <dbReference type="ARBA" id="ARBA00022737"/>
    </source>
</evidence>
<accession>A0A1W0A3F6</accession>
<dbReference type="InterPro" id="IPR049899">
    <property type="entry name" value="Znf_C2HC_C3H"/>
</dbReference>
<dbReference type="Proteomes" id="UP000243217">
    <property type="component" value="Unassembled WGS sequence"/>
</dbReference>
<evidence type="ECO:0000313" key="9">
    <source>
        <dbReference type="Proteomes" id="UP000243217"/>
    </source>
</evidence>
<gene>
    <name evidence="8" type="ORF">THRCLA_02977</name>
</gene>
<dbReference type="PROSITE" id="PS52027">
    <property type="entry name" value="ZF_C2HC_C3H"/>
    <property type="match status" value="1"/>
</dbReference>
<dbReference type="PANTHER" id="PTHR13555:SF68">
    <property type="entry name" value="ZINC FINGER PROTEIN 474"/>
    <property type="match status" value="1"/>
</dbReference>
<dbReference type="AlphaFoldDB" id="A0A1W0A3F6"/>
<feature type="compositionally biased region" description="Pro residues" evidence="6">
    <location>
        <begin position="175"/>
        <end position="193"/>
    </location>
</feature>
<keyword evidence="9" id="KW-1185">Reference proteome</keyword>
<dbReference type="PANTHER" id="PTHR13555">
    <property type="entry name" value="C2H2 ZINC FINGER CGI-62-RELATED"/>
    <property type="match status" value="1"/>
</dbReference>
<evidence type="ECO:0000256" key="5">
    <source>
        <dbReference type="PROSITE-ProRule" id="PRU01371"/>
    </source>
</evidence>
<proteinExistence type="predicted"/>
<evidence type="ECO:0000256" key="1">
    <source>
        <dbReference type="ARBA" id="ARBA00022723"/>
    </source>
</evidence>
<keyword evidence="3 5" id="KW-0863">Zinc-finger</keyword>
<feature type="region of interest" description="Disordered" evidence="6">
    <location>
        <begin position="159"/>
        <end position="289"/>
    </location>
</feature>
<dbReference type="EMBL" id="JNBS01000546">
    <property type="protein sequence ID" value="OQS04814.1"/>
    <property type="molecule type" value="Genomic_DNA"/>
</dbReference>
<dbReference type="Gene3D" id="3.30.160.60">
    <property type="entry name" value="Classic Zinc Finger"/>
    <property type="match status" value="1"/>
</dbReference>
<dbReference type="GO" id="GO:0008270">
    <property type="term" value="F:zinc ion binding"/>
    <property type="evidence" value="ECO:0007669"/>
    <property type="project" value="UniProtKB-KW"/>
</dbReference>
<reference evidence="8 9" key="1">
    <citation type="journal article" date="2014" name="Genome Biol. Evol.">
        <title>The secreted proteins of Achlya hypogyna and Thraustotheca clavata identify the ancestral oomycete secretome and reveal gene acquisitions by horizontal gene transfer.</title>
        <authorList>
            <person name="Misner I."/>
            <person name="Blouin N."/>
            <person name="Leonard G."/>
            <person name="Richards T.A."/>
            <person name="Lane C.E."/>
        </authorList>
    </citation>
    <scope>NUCLEOTIDE SEQUENCE [LARGE SCALE GENOMIC DNA]</scope>
    <source>
        <strain evidence="8 9">ATCC 34112</strain>
    </source>
</reference>
<dbReference type="OrthoDB" id="265955at2759"/>
<feature type="domain" description="C2HC/C3H-type" evidence="7">
    <location>
        <begin position="135"/>
        <end position="164"/>
    </location>
</feature>
<evidence type="ECO:0000256" key="4">
    <source>
        <dbReference type="ARBA" id="ARBA00022833"/>
    </source>
</evidence>